<evidence type="ECO:0000256" key="1">
    <source>
        <dbReference type="SAM" id="SignalP"/>
    </source>
</evidence>
<dbReference type="PROSITE" id="PS51257">
    <property type="entry name" value="PROKAR_LIPOPROTEIN"/>
    <property type="match status" value="1"/>
</dbReference>
<feature type="signal peptide" evidence="1">
    <location>
        <begin position="1"/>
        <end position="28"/>
    </location>
</feature>
<gene>
    <name evidence="2" type="ORF">AOR01nite_24040</name>
</gene>
<dbReference type="AlphaFoldDB" id="A0A4Y3TS70"/>
<evidence type="ECO:0008006" key="4">
    <source>
        <dbReference type="Google" id="ProtNLM"/>
    </source>
</evidence>
<keyword evidence="3" id="KW-1185">Reference proteome</keyword>
<name>A0A4Y3TS70_9PROT</name>
<dbReference type="Proteomes" id="UP000317617">
    <property type="component" value="Unassembled WGS sequence"/>
</dbReference>
<protein>
    <recommendedName>
        <fullName evidence="4">Lipoprotein</fullName>
    </recommendedName>
</protein>
<reference evidence="2 3" key="1">
    <citation type="submission" date="2019-06" db="EMBL/GenBank/DDBJ databases">
        <title>Whole genome shotgun sequence of Acetobacter orleanensis NBRC 13752.</title>
        <authorList>
            <person name="Hosoyama A."/>
            <person name="Uohara A."/>
            <person name="Ohji S."/>
            <person name="Ichikawa N."/>
        </authorList>
    </citation>
    <scope>NUCLEOTIDE SEQUENCE [LARGE SCALE GENOMIC DNA]</scope>
    <source>
        <strain evidence="2 3">NBRC 13752</strain>
    </source>
</reference>
<keyword evidence="1" id="KW-0732">Signal</keyword>
<comment type="caution">
    <text evidence="2">The sequence shown here is derived from an EMBL/GenBank/DDBJ whole genome shotgun (WGS) entry which is preliminary data.</text>
</comment>
<organism evidence="2 3">
    <name type="scientific">Acetobacter orleanensis</name>
    <dbReference type="NCBI Taxonomy" id="104099"/>
    <lineage>
        <taxon>Bacteria</taxon>
        <taxon>Pseudomonadati</taxon>
        <taxon>Pseudomonadota</taxon>
        <taxon>Alphaproteobacteria</taxon>
        <taxon>Acetobacterales</taxon>
        <taxon>Acetobacteraceae</taxon>
        <taxon>Acetobacter</taxon>
    </lineage>
</organism>
<proteinExistence type="predicted"/>
<dbReference type="RefSeq" id="WP_244463426.1">
    <property type="nucleotide sequence ID" value="NZ_BJMU01000022.1"/>
</dbReference>
<sequence>MKRTPLILGCLGLALVGALSGCAGPVHGRGYSYYGYSPSYARYDDYYGYGPRWGYSDRRARPFPVAAVPVLLRAPVDLIRMADRAGALALAHRGRVRDVLPEEMGRVAVVVLLEAPAVRGAKGDNPYWLRKRGCSFSPFFHHRTASKGFAPHRPCSYGFNPF</sequence>
<feature type="chain" id="PRO_5021256178" description="Lipoprotein" evidence="1">
    <location>
        <begin position="29"/>
        <end position="162"/>
    </location>
</feature>
<evidence type="ECO:0000313" key="2">
    <source>
        <dbReference type="EMBL" id="GEB83927.1"/>
    </source>
</evidence>
<dbReference type="EMBL" id="BJMU01000022">
    <property type="protein sequence ID" value="GEB83927.1"/>
    <property type="molecule type" value="Genomic_DNA"/>
</dbReference>
<evidence type="ECO:0000313" key="3">
    <source>
        <dbReference type="Proteomes" id="UP000317617"/>
    </source>
</evidence>
<accession>A0A4Y3TS70</accession>